<dbReference type="InterPro" id="IPR004146">
    <property type="entry name" value="DC1"/>
</dbReference>
<evidence type="ECO:0000256" key="1">
    <source>
        <dbReference type="ARBA" id="ARBA00022723"/>
    </source>
</evidence>
<organism evidence="5 6">
    <name type="scientific">Eruca vesicaria subsp. sativa</name>
    <name type="common">Garden rocket</name>
    <name type="synonym">Eruca sativa</name>
    <dbReference type="NCBI Taxonomy" id="29727"/>
    <lineage>
        <taxon>Eukaryota</taxon>
        <taxon>Viridiplantae</taxon>
        <taxon>Streptophyta</taxon>
        <taxon>Embryophyta</taxon>
        <taxon>Tracheophyta</taxon>
        <taxon>Spermatophyta</taxon>
        <taxon>Magnoliopsida</taxon>
        <taxon>eudicotyledons</taxon>
        <taxon>Gunneridae</taxon>
        <taxon>Pentapetalae</taxon>
        <taxon>rosids</taxon>
        <taxon>malvids</taxon>
        <taxon>Brassicales</taxon>
        <taxon>Brassicaceae</taxon>
        <taxon>Brassiceae</taxon>
        <taxon>Eruca</taxon>
    </lineage>
</organism>
<dbReference type="Pfam" id="PF22926">
    <property type="entry name" value="C1-like_CT"/>
    <property type="match status" value="1"/>
</dbReference>
<evidence type="ECO:0000256" key="3">
    <source>
        <dbReference type="ARBA" id="ARBA00022833"/>
    </source>
</evidence>
<name>A0ABC8M4E1_ERUVS</name>
<protein>
    <recommendedName>
        <fullName evidence="4">Phorbol-ester/DAG-type domain-containing protein</fullName>
    </recommendedName>
</protein>
<evidence type="ECO:0000313" key="6">
    <source>
        <dbReference type="Proteomes" id="UP001642260"/>
    </source>
</evidence>
<dbReference type="Gene3D" id="3.30.60.20">
    <property type="match status" value="1"/>
</dbReference>
<dbReference type="PANTHER" id="PTHR32410">
    <property type="entry name" value="CYSTEINE/HISTIDINE-RICH C1 DOMAIN FAMILY PROTEIN"/>
    <property type="match status" value="1"/>
</dbReference>
<evidence type="ECO:0000259" key="4">
    <source>
        <dbReference type="PROSITE" id="PS50081"/>
    </source>
</evidence>
<dbReference type="InterPro" id="IPR053192">
    <property type="entry name" value="Vacuole_Formation_Reg"/>
</dbReference>
<evidence type="ECO:0000313" key="5">
    <source>
        <dbReference type="EMBL" id="CAH8391120.1"/>
    </source>
</evidence>
<dbReference type="Proteomes" id="UP001642260">
    <property type="component" value="Unassembled WGS sequence"/>
</dbReference>
<feature type="domain" description="Phorbol-ester/DAG-type" evidence="4">
    <location>
        <begin position="71"/>
        <end position="115"/>
    </location>
</feature>
<comment type="caution">
    <text evidence="5">The sequence shown here is derived from an EMBL/GenBank/DDBJ whole genome shotgun (WGS) entry which is preliminary data.</text>
</comment>
<proteinExistence type="predicted"/>
<dbReference type="AlphaFoldDB" id="A0ABC8M4E1"/>
<keyword evidence="2" id="KW-0677">Repeat</keyword>
<dbReference type="Pfam" id="PF03107">
    <property type="entry name" value="C1_2"/>
    <property type="match status" value="2"/>
</dbReference>
<dbReference type="PROSITE" id="PS50081">
    <property type="entry name" value="ZF_DAG_PE_2"/>
    <property type="match status" value="1"/>
</dbReference>
<accession>A0ABC8M4E1</accession>
<reference evidence="5 6" key="1">
    <citation type="submission" date="2022-03" db="EMBL/GenBank/DDBJ databases">
        <authorList>
            <person name="Macdonald S."/>
            <person name="Ahmed S."/>
            <person name="Newling K."/>
        </authorList>
    </citation>
    <scope>NUCLEOTIDE SEQUENCE [LARGE SCALE GENOMIC DNA]</scope>
</reference>
<dbReference type="InterPro" id="IPR054483">
    <property type="entry name" value="DC1-like_CT"/>
</dbReference>
<dbReference type="EMBL" id="CAKOAT010930709">
    <property type="protein sequence ID" value="CAH8391120.1"/>
    <property type="molecule type" value="Genomic_DNA"/>
</dbReference>
<keyword evidence="6" id="KW-1185">Reference proteome</keyword>
<keyword evidence="1" id="KW-0479">Metal-binding</keyword>
<sequence length="199" mass="23299">MIIDVRCAAISEPFNHQCHIHPLFLTNEIQVYKTCSMCGKEVTPPLNCSECDFVSCFRCATFPFKVRYEHDEHFLTLSYEEIESPYWCEVCEEVIASSKWLYTCNECGVTLHIECLLGKDVPYINYSLDIFLIGNYNKNRVTIVPNYGLSRPICDRCGRRCKDKQILECDGRRLCSYEELGWPFKPLFLDFQMPLIFMH</sequence>
<gene>
    <name evidence="5" type="ORF">ERUC_LOCUS43603</name>
</gene>
<keyword evidence="3" id="KW-0862">Zinc</keyword>
<dbReference type="InterPro" id="IPR046349">
    <property type="entry name" value="C1-like_sf"/>
</dbReference>
<dbReference type="GO" id="GO:0046872">
    <property type="term" value="F:metal ion binding"/>
    <property type="evidence" value="ECO:0007669"/>
    <property type="project" value="UniProtKB-KW"/>
</dbReference>
<dbReference type="InterPro" id="IPR002219">
    <property type="entry name" value="PKC_DAG/PE"/>
</dbReference>
<dbReference type="SUPFAM" id="SSF57889">
    <property type="entry name" value="Cysteine-rich domain"/>
    <property type="match status" value="1"/>
</dbReference>
<dbReference type="PANTHER" id="PTHR32410:SF153">
    <property type="entry name" value="CHP-RICH ZINC FINGER PROTEIN-LIKE-RELATED"/>
    <property type="match status" value="1"/>
</dbReference>
<evidence type="ECO:0000256" key="2">
    <source>
        <dbReference type="ARBA" id="ARBA00022737"/>
    </source>
</evidence>